<dbReference type="AlphaFoldDB" id="A0A1G7QBU2"/>
<dbReference type="RefSeq" id="WP_091770491.1">
    <property type="nucleotide sequence ID" value="NZ_FNBT01000009.1"/>
</dbReference>
<dbReference type="Proteomes" id="UP000199406">
    <property type="component" value="Unassembled WGS sequence"/>
</dbReference>
<evidence type="ECO:0000313" key="2">
    <source>
        <dbReference type="Proteomes" id="UP000199406"/>
    </source>
</evidence>
<dbReference type="OrthoDB" id="4871678at2"/>
<sequence>MWLFLTRRLRMWVVLTVLAPLATRVFRGLGHALERRTGPSVVSNGLLKAGEFGERARVTLGGKARRRPLRNP</sequence>
<dbReference type="EMBL" id="FNBT01000009">
    <property type="protein sequence ID" value="SDF96002.1"/>
    <property type="molecule type" value="Genomic_DNA"/>
</dbReference>
<accession>A0A1G7QBU2</accession>
<protein>
    <submittedName>
        <fullName evidence="1">Uncharacterized protein</fullName>
    </submittedName>
</protein>
<evidence type="ECO:0000313" key="1">
    <source>
        <dbReference type="EMBL" id="SDF96002.1"/>
    </source>
</evidence>
<gene>
    <name evidence="1" type="ORF">SAMN05660662_3942</name>
</gene>
<proteinExistence type="predicted"/>
<name>A0A1G7QBU2_9ACTN</name>
<reference evidence="2" key="1">
    <citation type="submission" date="2016-10" db="EMBL/GenBank/DDBJ databases">
        <authorList>
            <person name="Varghese N."/>
            <person name="Submissions S."/>
        </authorList>
    </citation>
    <scope>NUCLEOTIDE SEQUENCE [LARGE SCALE GENOMIC DNA]</scope>
    <source>
        <strain evidence="2">DSM 44268</strain>
    </source>
</reference>
<keyword evidence="2" id="KW-1185">Reference proteome</keyword>
<organism evidence="1 2">
    <name type="scientific">Blastococcus aurantiacus</name>
    <dbReference type="NCBI Taxonomy" id="1550231"/>
    <lineage>
        <taxon>Bacteria</taxon>
        <taxon>Bacillati</taxon>
        <taxon>Actinomycetota</taxon>
        <taxon>Actinomycetes</taxon>
        <taxon>Geodermatophilales</taxon>
        <taxon>Geodermatophilaceae</taxon>
        <taxon>Blastococcus</taxon>
    </lineage>
</organism>
<dbReference type="STRING" id="1550231.SAMN05660662_3942"/>